<dbReference type="AlphaFoldDB" id="A0AAW0MEE6"/>
<name>A0AAW0MEE6_9GOBI</name>
<accession>A0AAW0MEE6</accession>
<proteinExistence type="predicted"/>
<evidence type="ECO:0000313" key="1">
    <source>
        <dbReference type="EMBL" id="KAK7877255.1"/>
    </source>
</evidence>
<keyword evidence="2" id="KW-1185">Reference proteome</keyword>
<dbReference type="Proteomes" id="UP001460270">
    <property type="component" value="Unassembled WGS sequence"/>
</dbReference>
<protein>
    <submittedName>
        <fullName evidence="1">Uncharacterized protein</fullName>
    </submittedName>
</protein>
<dbReference type="EMBL" id="JBBPFD010000707">
    <property type="protein sequence ID" value="KAK7877255.1"/>
    <property type="molecule type" value="Genomic_DNA"/>
</dbReference>
<evidence type="ECO:0000313" key="2">
    <source>
        <dbReference type="Proteomes" id="UP001460270"/>
    </source>
</evidence>
<comment type="caution">
    <text evidence="1">The sequence shown here is derived from an EMBL/GenBank/DDBJ whole genome shotgun (WGS) entry which is preliminary data.</text>
</comment>
<organism evidence="1 2">
    <name type="scientific">Mugilogobius chulae</name>
    <name type="common">yellowstripe goby</name>
    <dbReference type="NCBI Taxonomy" id="88201"/>
    <lineage>
        <taxon>Eukaryota</taxon>
        <taxon>Metazoa</taxon>
        <taxon>Chordata</taxon>
        <taxon>Craniata</taxon>
        <taxon>Vertebrata</taxon>
        <taxon>Euteleostomi</taxon>
        <taxon>Actinopterygii</taxon>
        <taxon>Neopterygii</taxon>
        <taxon>Teleostei</taxon>
        <taxon>Neoteleostei</taxon>
        <taxon>Acanthomorphata</taxon>
        <taxon>Gobiaria</taxon>
        <taxon>Gobiiformes</taxon>
        <taxon>Gobioidei</taxon>
        <taxon>Gobiidae</taxon>
        <taxon>Gobionellinae</taxon>
        <taxon>Mugilogobius</taxon>
    </lineage>
</organism>
<sequence length="110" mass="12092">MLLFEKPSERRQWGSGVRLRGRSYTPGLRRVSPDTISTRCPASTRRLYPLLPPAAAGVSVSVSRRFTELTKPPPTELRSCITFASPLMEHMKVDAALAEIPPDPEGFGAV</sequence>
<gene>
    <name evidence="1" type="ORF">WMY93_032030</name>
</gene>
<reference evidence="2" key="1">
    <citation type="submission" date="2024-04" db="EMBL/GenBank/DDBJ databases">
        <title>Salinicola lusitanus LLJ914,a marine bacterium isolated from the Okinawa Trough.</title>
        <authorList>
            <person name="Li J."/>
        </authorList>
    </citation>
    <scope>NUCLEOTIDE SEQUENCE [LARGE SCALE GENOMIC DNA]</scope>
</reference>